<evidence type="ECO:0000256" key="4">
    <source>
        <dbReference type="ARBA" id="ARBA00022475"/>
    </source>
</evidence>
<keyword evidence="9 14" id="KW-0560">Oxidoreductase</keyword>
<evidence type="ECO:0000256" key="14">
    <source>
        <dbReference type="HAMAP-Rule" id="MF_00286"/>
    </source>
</evidence>
<feature type="transmembrane region" description="Helical" evidence="15">
    <location>
        <begin position="71"/>
        <end position="89"/>
    </location>
</feature>
<evidence type="ECO:0000256" key="13">
    <source>
        <dbReference type="ARBA" id="ARBA00023284"/>
    </source>
</evidence>
<evidence type="ECO:0000256" key="7">
    <source>
        <dbReference type="ARBA" id="ARBA00022982"/>
    </source>
</evidence>
<evidence type="ECO:0000313" key="16">
    <source>
        <dbReference type="EMBL" id="MCL1123380.1"/>
    </source>
</evidence>
<dbReference type="HAMAP" id="MF_00286">
    <property type="entry name" value="DsbB"/>
    <property type="match status" value="1"/>
</dbReference>
<sequence>MKTLVRFSQSRIAWLSLTFSALLLEIIALFFQYGMQLNPCVMCIYQRLAMIGLIVAGVIGSLAYRSRFMRFIAIILWGVSSIWGLKFAIDLVDLQTNPSPFATCAFLPEFPSWMPLHEWIPSIFMPSGMCTDAPWIFGGFSMGQWMIGIFSAYCIALVIFIIPALRKNVNQPTRPMFKM</sequence>
<evidence type="ECO:0000256" key="15">
    <source>
        <dbReference type="SAM" id="Phobius"/>
    </source>
</evidence>
<evidence type="ECO:0000256" key="5">
    <source>
        <dbReference type="ARBA" id="ARBA00022519"/>
    </source>
</evidence>
<keyword evidence="7 14" id="KW-0249">Electron transport</keyword>
<feature type="topological domain" description="Cytoplasmic" evidence="14">
    <location>
        <begin position="164"/>
        <end position="179"/>
    </location>
</feature>
<feature type="transmembrane region" description="Helical" evidence="15">
    <location>
        <begin position="44"/>
        <end position="64"/>
    </location>
</feature>
<feature type="topological domain" description="Cytoplasmic" evidence="14">
    <location>
        <begin position="1"/>
        <end position="13"/>
    </location>
</feature>
<name>A0ABT0L6T4_9GAMM</name>
<comment type="function">
    <text evidence="14">Required for disulfide bond formation in some periplasmic proteins. Acts by oxidizing the DsbA protein.</text>
</comment>
<dbReference type="InterPro" id="IPR050183">
    <property type="entry name" value="DsbB"/>
</dbReference>
<evidence type="ECO:0000256" key="2">
    <source>
        <dbReference type="ARBA" id="ARBA00008823"/>
    </source>
</evidence>
<dbReference type="EMBL" id="JAKIKS010000005">
    <property type="protein sequence ID" value="MCL1123380.1"/>
    <property type="molecule type" value="Genomic_DNA"/>
</dbReference>
<keyword evidence="5" id="KW-0997">Cell inner membrane</keyword>
<keyword evidence="8 14" id="KW-1133">Transmembrane helix</keyword>
<keyword evidence="13 14" id="KW-0676">Redox-active center</keyword>
<evidence type="ECO:0000256" key="1">
    <source>
        <dbReference type="ARBA" id="ARBA00004429"/>
    </source>
</evidence>
<feature type="transmembrane region" description="Helical" evidence="15">
    <location>
        <begin position="12"/>
        <end position="32"/>
    </location>
</feature>
<dbReference type="InterPro" id="IPR003752">
    <property type="entry name" value="DiS_bond_form_DsbB/BdbC"/>
</dbReference>
<dbReference type="NCBIfam" id="NF002485">
    <property type="entry name" value="PRK01749.1"/>
    <property type="match status" value="1"/>
</dbReference>
<feature type="topological domain" description="Periplasmic" evidence="14">
    <location>
        <begin position="31"/>
        <end position="48"/>
    </location>
</feature>
<dbReference type="InterPro" id="IPR023380">
    <property type="entry name" value="DsbB-like_sf"/>
</dbReference>
<feature type="topological domain" description="Periplasmic" evidence="14">
    <location>
        <begin position="90"/>
        <end position="144"/>
    </location>
</feature>
<evidence type="ECO:0000256" key="9">
    <source>
        <dbReference type="ARBA" id="ARBA00023002"/>
    </source>
</evidence>
<comment type="similarity">
    <text evidence="2 14">Belongs to the DsbB family.</text>
</comment>
<evidence type="ECO:0000256" key="11">
    <source>
        <dbReference type="ARBA" id="ARBA00023157"/>
    </source>
</evidence>
<gene>
    <name evidence="14 16" type="primary">dsbB</name>
    <name evidence="16" type="ORF">L2764_02505</name>
</gene>
<feature type="disulfide bond" description="Redox-active" evidence="14">
    <location>
        <begin position="104"/>
        <end position="130"/>
    </location>
</feature>
<dbReference type="InterPro" id="IPR022920">
    <property type="entry name" value="Disulphide_bond_form_DsbB"/>
</dbReference>
<evidence type="ECO:0000256" key="8">
    <source>
        <dbReference type="ARBA" id="ARBA00022989"/>
    </source>
</evidence>
<dbReference type="Pfam" id="PF02600">
    <property type="entry name" value="DsbB"/>
    <property type="match status" value="1"/>
</dbReference>
<dbReference type="Proteomes" id="UP001203423">
    <property type="component" value="Unassembled WGS sequence"/>
</dbReference>
<keyword evidence="6 14" id="KW-0812">Transmembrane</keyword>
<keyword evidence="11 14" id="KW-1015">Disulfide bond</keyword>
<keyword evidence="17" id="KW-1185">Reference proteome</keyword>
<evidence type="ECO:0000313" key="17">
    <source>
        <dbReference type="Proteomes" id="UP001203423"/>
    </source>
</evidence>
<dbReference type="PANTHER" id="PTHR36570:SF2">
    <property type="entry name" value="DISULFIDE BOND FORMATION PROTEIN B"/>
    <property type="match status" value="1"/>
</dbReference>
<organism evidence="16 17">
    <name type="scientific">Shewanella surugensis</name>
    <dbReference type="NCBI Taxonomy" id="212020"/>
    <lineage>
        <taxon>Bacteria</taxon>
        <taxon>Pseudomonadati</taxon>
        <taxon>Pseudomonadota</taxon>
        <taxon>Gammaproteobacteria</taxon>
        <taxon>Alteromonadales</taxon>
        <taxon>Shewanellaceae</taxon>
        <taxon>Shewanella</taxon>
    </lineage>
</organism>
<dbReference type="RefSeq" id="WP_248938668.1">
    <property type="nucleotide sequence ID" value="NZ_JAKIKS010000005.1"/>
</dbReference>
<evidence type="ECO:0000256" key="6">
    <source>
        <dbReference type="ARBA" id="ARBA00022692"/>
    </source>
</evidence>
<dbReference type="PANTHER" id="PTHR36570">
    <property type="entry name" value="DISULFIDE BOND FORMATION PROTEIN B"/>
    <property type="match status" value="1"/>
</dbReference>
<keyword evidence="10 14" id="KW-0472">Membrane</keyword>
<evidence type="ECO:0000256" key="3">
    <source>
        <dbReference type="ARBA" id="ARBA00022448"/>
    </source>
</evidence>
<feature type="disulfide bond" description="Redox-active" evidence="14">
    <location>
        <begin position="40"/>
        <end position="43"/>
    </location>
</feature>
<reference evidence="16 17" key="1">
    <citation type="submission" date="2022-01" db="EMBL/GenBank/DDBJ databases">
        <title>Whole genome-based taxonomy of the Shewanellaceae.</title>
        <authorList>
            <person name="Martin-Rodriguez A.J."/>
        </authorList>
    </citation>
    <scope>NUCLEOTIDE SEQUENCE [LARGE SCALE GENOMIC DNA]</scope>
    <source>
        <strain evidence="16 17">DSM 17177</strain>
    </source>
</reference>
<dbReference type="Gene3D" id="1.20.1550.10">
    <property type="entry name" value="DsbB-like"/>
    <property type="match status" value="1"/>
</dbReference>
<comment type="caution">
    <text evidence="14">Lacks conserved residue(s) required for the propagation of feature annotation.</text>
</comment>
<accession>A0ABT0L6T4</accession>
<evidence type="ECO:0000256" key="12">
    <source>
        <dbReference type="ARBA" id="ARBA00023186"/>
    </source>
</evidence>
<comment type="subcellular location">
    <subcellularLocation>
        <location evidence="1">Cell inner membrane</location>
        <topology evidence="1">Multi-pass membrane protein</topology>
    </subcellularLocation>
    <subcellularLocation>
        <location evidence="14">Cell membrane</location>
        <topology evidence="14">Multi-pass membrane protein</topology>
    </subcellularLocation>
</comment>
<comment type="caution">
    <text evidence="16">The sequence shown here is derived from an EMBL/GenBank/DDBJ whole genome shotgun (WGS) entry which is preliminary data.</text>
</comment>
<protein>
    <recommendedName>
        <fullName evidence="14">Disulfide bond formation protein B</fullName>
    </recommendedName>
    <alternativeName>
        <fullName evidence="14">Disulfide oxidoreductase</fullName>
    </alternativeName>
</protein>
<keyword evidence="4 14" id="KW-1003">Cell membrane</keyword>
<keyword evidence="3 14" id="KW-0813">Transport</keyword>
<feature type="transmembrane region" description="Helical" evidence="15">
    <location>
        <begin position="145"/>
        <end position="165"/>
    </location>
</feature>
<keyword evidence="12 14" id="KW-0143">Chaperone</keyword>
<dbReference type="GO" id="GO:0016491">
    <property type="term" value="F:oxidoreductase activity"/>
    <property type="evidence" value="ECO:0007669"/>
    <property type="project" value="UniProtKB-KW"/>
</dbReference>
<proteinExistence type="inferred from homology"/>
<evidence type="ECO:0000256" key="10">
    <source>
        <dbReference type="ARBA" id="ARBA00023136"/>
    </source>
</evidence>
<dbReference type="SUPFAM" id="SSF158442">
    <property type="entry name" value="DsbB-like"/>
    <property type="match status" value="1"/>
</dbReference>